<dbReference type="EMBL" id="JAKOGI010000001">
    <property type="protein sequence ID" value="KAJ8453311.1"/>
    <property type="molecule type" value="Genomic_DNA"/>
</dbReference>
<keyword evidence="2" id="KW-1185">Reference proteome</keyword>
<dbReference type="SMART" id="SM00028">
    <property type="entry name" value="TPR"/>
    <property type="match status" value="6"/>
</dbReference>
<dbReference type="Gene3D" id="1.25.40.10">
    <property type="entry name" value="Tetratricopeptide repeat domain"/>
    <property type="match status" value="2"/>
</dbReference>
<sequence>MLCACSGEQFRFEEPPPRSPESLATRDFSVSGISSRTGDLKSVSSRTAADLGSKYEDAHVDEVESTLKEALSLNYEEARALLGRIEYQKGNFDAALQLFQGIDINGLTPRISDAIYERTRQRKVRSKDDNSLAGVMSWHSVGLLFEAMLLKAKVLEELERIAGNGVFLRSLASCCYPPRLASAQKDLAAVLLYGGIETAFPPQLQIWSQFTPKNNLEEAILLLFVLITKAAHKEIEWDPDIMDHLSFALSMCGGFDFLAHHVEQVLPGIYDRAERWYILALCYSAAGQNAVALDLVRKIAGHSESKHKPHIPSLLLGAKLCVNDVKLAKEGINYSREIIELAADENKHLVAQAHKFLGICYSNAARFSISNSEREMYRKESLKSLNAAVSIENEDPELMFTLGLENAAQRNLDTGFNYAKIYCNMMSGSSVRGWELLALIASGQRQFEDAEDIIDIALDEATGTDQLRLLRLKAVLQIAQENPKQAIQNYVVLLAQIQAAKQHRTSNPSYQAMEIKHLEMEAWQDLANLYTRLESWADAEACVKKAKSVDFHSPQSWHAAGILSKAQSLYKDALIAFSVSLSIEPNHVPSLVSTAEVFMELGGASLPIARSFLMNALQLEPTNYDAWMSLGLILKKEGLESQAADCFQAAFELKSTAPVQPFV</sequence>
<protein>
    <submittedName>
        <fullName evidence="1">Uncharacterized protein</fullName>
    </submittedName>
</protein>
<dbReference type="Proteomes" id="UP001153076">
    <property type="component" value="Unassembled WGS sequence"/>
</dbReference>
<comment type="caution">
    <text evidence="1">The sequence shown here is derived from an EMBL/GenBank/DDBJ whole genome shotgun (WGS) entry which is preliminary data.</text>
</comment>
<organism evidence="1 2">
    <name type="scientific">Carnegiea gigantea</name>
    <dbReference type="NCBI Taxonomy" id="171969"/>
    <lineage>
        <taxon>Eukaryota</taxon>
        <taxon>Viridiplantae</taxon>
        <taxon>Streptophyta</taxon>
        <taxon>Embryophyta</taxon>
        <taxon>Tracheophyta</taxon>
        <taxon>Spermatophyta</taxon>
        <taxon>Magnoliopsida</taxon>
        <taxon>eudicotyledons</taxon>
        <taxon>Gunneridae</taxon>
        <taxon>Pentapetalae</taxon>
        <taxon>Caryophyllales</taxon>
        <taxon>Cactineae</taxon>
        <taxon>Cactaceae</taxon>
        <taxon>Cactoideae</taxon>
        <taxon>Echinocereeae</taxon>
        <taxon>Carnegiea</taxon>
    </lineage>
</organism>
<evidence type="ECO:0000313" key="1">
    <source>
        <dbReference type="EMBL" id="KAJ8453311.1"/>
    </source>
</evidence>
<name>A0A9Q1KYU0_9CARY</name>
<gene>
    <name evidence="1" type="ORF">Cgig2_008195</name>
</gene>
<dbReference type="InterPro" id="IPR043376">
    <property type="entry name" value="NPG1-like"/>
</dbReference>
<reference evidence="1" key="1">
    <citation type="submission" date="2022-04" db="EMBL/GenBank/DDBJ databases">
        <title>Carnegiea gigantea Genome sequencing and assembly v2.</title>
        <authorList>
            <person name="Copetti D."/>
            <person name="Sanderson M.J."/>
            <person name="Burquez A."/>
            <person name="Wojciechowski M.F."/>
        </authorList>
    </citation>
    <scope>NUCLEOTIDE SEQUENCE</scope>
    <source>
        <strain evidence="1">SGP5-SGP5p</strain>
        <tissue evidence="1">Aerial part</tissue>
    </source>
</reference>
<dbReference type="SUPFAM" id="SSF48452">
    <property type="entry name" value="TPR-like"/>
    <property type="match status" value="2"/>
</dbReference>
<dbReference type="InterPro" id="IPR011990">
    <property type="entry name" value="TPR-like_helical_dom_sf"/>
</dbReference>
<dbReference type="OrthoDB" id="29013at2759"/>
<dbReference type="AlphaFoldDB" id="A0A9Q1KYU0"/>
<accession>A0A9Q1KYU0</accession>
<dbReference type="InterPro" id="IPR019734">
    <property type="entry name" value="TPR_rpt"/>
</dbReference>
<dbReference type="PANTHER" id="PTHR44102">
    <property type="entry name" value="PROTEIN NPG1"/>
    <property type="match status" value="1"/>
</dbReference>
<proteinExistence type="predicted"/>
<dbReference type="PANTHER" id="PTHR44102:SF4">
    <property type="entry name" value="PROTEIN NPGR1"/>
    <property type="match status" value="1"/>
</dbReference>
<evidence type="ECO:0000313" key="2">
    <source>
        <dbReference type="Proteomes" id="UP001153076"/>
    </source>
</evidence>